<accession>A0A3B6VM82</accession>
<protein>
    <recommendedName>
        <fullName evidence="3">Cell division protein ZapA</fullName>
    </recommendedName>
</protein>
<dbReference type="RefSeq" id="WP_013244280.1">
    <property type="nucleotide sequence ID" value="NC_019908.1"/>
</dbReference>
<evidence type="ECO:0000313" key="1">
    <source>
        <dbReference type="EMBL" id="AGA66868.1"/>
    </source>
</evidence>
<dbReference type="KEGG" id="bpip:BPP43_08365"/>
<reference evidence="1 2" key="1">
    <citation type="journal article" date="2013" name="Genome Announc.">
        <title>Complete Genome Sequence of the Porcine Strain Brachyspira pilosicoli P43/6/78(T.).</title>
        <authorList>
            <person name="Lin C."/>
            <person name="den Bakker H.C."/>
            <person name="Suzuki H."/>
            <person name="Lefebure T."/>
            <person name="Ponnala L."/>
            <person name="Sun Q."/>
            <person name="Stanhope M.J."/>
            <person name="Wiedmann M."/>
            <person name="Duhamel G.E."/>
        </authorList>
    </citation>
    <scope>NUCLEOTIDE SEQUENCE [LARGE SCALE GENOMIC DNA]</scope>
    <source>
        <strain evidence="1 2">P43/6/78</strain>
    </source>
</reference>
<proteinExistence type="predicted"/>
<dbReference type="InterPro" id="IPR036192">
    <property type="entry name" value="Cell_div_ZapA-like_sf"/>
</dbReference>
<dbReference type="Proteomes" id="UP000010793">
    <property type="component" value="Chromosome"/>
</dbReference>
<dbReference type="Pfam" id="PF05164">
    <property type="entry name" value="ZapA"/>
    <property type="match status" value="1"/>
</dbReference>
<dbReference type="InterPro" id="IPR007838">
    <property type="entry name" value="Cell_div_ZapA-like"/>
</dbReference>
<dbReference type="AlphaFoldDB" id="A0A3B6VM82"/>
<name>A0A3B6VM82_BRAPL</name>
<organism evidence="1 2">
    <name type="scientific">Brachyspira pilosicoli P43/6/78</name>
    <dbReference type="NCBI Taxonomy" id="1042417"/>
    <lineage>
        <taxon>Bacteria</taxon>
        <taxon>Pseudomonadati</taxon>
        <taxon>Spirochaetota</taxon>
        <taxon>Spirochaetia</taxon>
        <taxon>Brachyspirales</taxon>
        <taxon>Brachyspiraceae</taxon>
        <taxon>Brachyspira</taxon>
    </lineage>
</organism>
<dbReference type="EMBL" id="CP002873">
    <property type="protein sequence ID" value="AGA66868.1"/>
    <property type="molecule type" value="Genomic_DNA"/>
</dbReference>
<evidence type="ECO:0008006" key="3">
    <source>
        <dbReference type="Google" id="ProtNLM"/>
    </source>
</evidence>
<keyword evidence="2" id="KW-1185">Reference proteome</keyword>
<dbReference type="SUPFAM" id="SSF102829">
    <property type="entry name" value="Cell division protein ZapA-like"/>
    <property type="match status" value="1"/>
</dbReference>
<gene>
    <name evidence="1" type="ORF">BPP43_08365</name>
</gene>
<dbReference type="InterPro" id="IPR053712">
    <property type="entry name" value="Bac_CellDiv_Activator"/>
</dbReference>
<dbReference type="Gene3D" id="6.10.250.790">
    <property type="match status" value="1"/>
</dbReference>
<evidence type="ECO:0000313" key="2">
    <source>
        <dbReference type="Proteomes" id="UP000010793"/>
    </source>
</evidence>
<sequence>MGSNLEVNIFGRNLSIKYDEENVEYLKELAAFVNESMKEISEIYGDKQPRDVIAILACLNIADAFKRELKNTKAGEDTLSAFKESIVSRSNELIKLIDEVTLKE</sequence>
<dbReference type="GeneID" id="56439906"/>